<name>A0AAV1RTK6_9ROSI</name>
<dbReference type="AlphaFoldDB" id="A0AAV1RTK6"/>
<accession>A0AAV1RTK6</accession>
<proteinExistence type="predicted"/>
<reference evidence="1 2" key="1">
    <citation type="submission" date="2024-01" db="EMBL/GenBank/DDBJ databases">
        <authorList>
            <person name="Waweru B."/>
        </authorList>
    </citation>
    <scope>NUCLEOTIDE SEQUENCE [LARGE SCALE GENOMIC DNA]</scope>
</reference>
<evidence type="ECO:0000313" key="2">
    <source>
        <dbReference type="Proteomes" id="UP001314170"/>
    </source>
</evidence>
<evidence type="ECO:0000313" key="1">
    <source>
        <dbReference type="EMBL" id="CAK7338634.1"/>
    </source>
</evidence>
<sequence length="51" mass="6163">MKEALNHYHVTLVRIYLVDMLGEVVEPPWLDARDRNKNLKILHRLRKKRAI</sequence>
<protein>
    <submittedName>
        <fullName evidence="1">Uncharacterized protein</fullName>
    </submittedName>
</protein>
<keyword evidence="2" id="KW-1185">Reference proteome</keyword>
<dbReference type="Proteomes" id="UP001314170">
    <property type="component" value="Unassembled WGS sequence"/>
</dbReference>
<dbReference type="EMBL" id="CAWUPB010001155">
    <property type="protein sequence ID" value="CAK7338634.1"/>
    <property type="molecule type" value="Genomic_DNA"/>
</dbReference>
<gene>
    <name evidence="1" type="ORF">DCAF_LOCUS13682</name>
</gene>
<organism evidence="1 2">
    <name type="scientific">Dovyalis caffra</name>
    <dbReference type="NCBI Taxonomy" id="77055"/>
    <lineage>
        <taxon>Eukaryota</taxon>
        <taxon>Viridiplantae</taxon>
        <taxon>Streptophyta</taxon>
        <taxon>Embryophyta</taxon>
        <taxon>Tracheophyta</taxon>
        <taxon>Spermatophyta</taxon>
        <taxon>Magnoliopsida</taxon>
        <taxon>eudicotyledons</taxon>
        <taxon>Gunneridae</taxon>
        <taxon>Pentapetalae</taxon>
        <taxon>rosids</taxon>
        <taxon>fabids</taxon>
        <taxon>Malpighiales</taxon>
        <taxon>Salicaceae</taxon>
        <taxon>Flacourtieae</taxon>
        <taxon>Dovyalis</taxon>
    </lineage>
</organism>
<feature type="non-terminal residue" evidence="1">
    <location>
        <position position="51"/>
    </location>
</feature>
<comment type="caution">
    <text evidence="1">The sequence shown here is derived from an EMBL/GenBank/DDBJ whole genome shotgun (WGS) entry which is preliminary data.</text>
</comment>